<evidence type="ECO:0000313" key="9">
    <source>
        <dbReference type="EMBL" id="GMG31073.1"/>
    </source>
</evidence>
<dbReference type="InterPro" id="IPR001680">
    <property type="entry name" value="WD40_rpt"/>
</dbReference>
<proteinExistence type="predicted"/>
<evidence type="ECO:0000256" key="1">
    <source>
        <dbReference type="ARBA" id="ARBA00004123"/>
    </source>
</evidence>
<dbReference type="PROSITE" id="PS50082">
    <property type="entry name" value="WD_REPEATS_2"/>
    <property type="match status" value="4"/>
</dbReference>
<dbReference type="InterPro" id="IPR015943">
    <property type="entry name" value="WD40/YVTN_repeat-like_dom_sf"/>
</dbReference>
<feature type="compositionally biased region" description="Polar residues" evidence="7">
    <location>
        <begin position="1"/>
        <end position="15"/>
    </location>
</feature>
<feature type="region of interest" description="Disordered" evidence="7">
    <location>
        <begin position="1"/>
        <end position="22"/>
    </location>
</feature>
<comment type="caution">
    <text evidence="9">The sequence shown here is derived from an EMBL/GenBank/DDBJ whole genome shotgun (WGS) entry which is preliminary data.</text>
</comment>
<evidence type="ECO:0000256" key="7">
    <source>
        <dbReference type="SAM" id="MobiDB-lite"/>
    </source>
</evidence>
<evidence type="ECO:0000256" key="2">
    <source>
        <dbReference type="ARBA" id="ARBA00022574"/>
    </source>
</evidence>
<protein>
    <submittedName>
        <fullName evidence="9">Unnamed protein product</fullName>
    </submittedName>
</protein>
<dbReference type="InterPro" id="IPR022052">
    <property type="entry name" value="Histone-bd_RBBP4-like_N"/>
</dbReference>
<feature type="repeat" description="WD" evidence="6">
    <location>
        <begin position="273"/>
        <end position="315"/>
    </location>
</feature>
<evidence type="ECO:0000313" key="10">
    <source>
        <dbReference type="Proteomes" id="UP001165063"/>
    </source>
</evidence>
<dbReference type="PROSITE" id="PS00678">
    <property type="entry name" value="WD_REPEATS_1"/>
    <property type="match status" value="3"/>
</dbReference>
<keyword evidence="3" id="KW-0677">Repeat</keyword>
<dbReference type="InterPro" id="IPR050459">
    <property type="entry name" value="WD_repeat_RBAP46/RBAP48/MSI1"/>
</dbReference>
<dbReference type="InterPro" id="IPR019775">
    <property type="entry name" value="WD40_repeat_CS"/>
</dbReference>
<dbReference type="PANTHER" id="PTHR22850">
    <property type="entry name" value="WD40 REPEAT FAMILY"/>
    <property type="match status" value="1"/>
</dbReference>
<evidence type="ECO:0000256" key="3">
    <source>
        <dbReference type="ARBA" id="ARBA00022737"/>
    </source>
</evidence>
<evidence type="ECO:0000256" key="4">
    <source>
        <dbReference type="ARBA" id="ARBA00022853"/>
    </source>
</evidence>
<feature type="repeat" description="WD" evidence="6">
    <location>
        <begin position="317"/>
        <end position="348"/>
    </location>
</feature>
<accession>A0A9W7DFC6</accession>
<dbReference type="SMART" id="SM00320">
    <property type="entry name" value="WD40"/>
    <property type="match status" value="6"/>
</dbReference>
<dbReference type="GO" id="GO:0006325">
    <property type="term" value="P:chromatin organization"/>
    <property type="evidence" value="ECO:0007669"/>
    <property type="project" value="UniProtKB-KW"/>
</dbReference>
<feature type="repeat" description="WD" evidence="6">
    <location>
        <begin position="175"/>
        <end position="218"/>
    </location>
</feature>
<comment type="subcellular location">
    <subcellularLocation>
        <location evidence="1">Nucleus</location>
    </subcellularLocation>
</comment>
<dbReference type="Gene3D" id="2.130.10.10">
    <property type="entry name" value="YVTN repeat-like/Quinoprotein amine dehydrogenase"/>
    <property type="match status" value="1"/>
</dbReference>
<dbReference type="GO" id="GO:0005634">
    <property type="term" value="C:nucleus"/>
    <property type="evidence" value="ECO:0007669"/>
    <property type="project" value="UniProtKB-SubCell"/>
</dbReference>
<evidence type="ECO:0000256" key="6">
    <source>
        <dbReference type="PROSITE-ProRule" id="PRU00221"/>
    </source>
</evidence>
<dbReference type="PRINTS" id="PR00320">
    <property type="entry name" value="GPROTEINBRPT"/>
</dbReference>
<evidence type="ECO:0000259" key="8">
    <source>
        <dbReference type="Pfam" id="PF12265"/>
    </source>
</evidence>
<dbReference type="InterPro" id="IPR020472">
    <property type="entry name" value="WD40_PAC1"/>
</dbReference>
<dbReference type="SUPFAM" id="SSF50978">
    <property type="entry name" value="WD40 repeat-like"/>
    <property type="match status" value="1"/>
</dbReference>
<dbReference type="InterPro" id="IPR036322">
    <property type="entry name" value="WD40_repeat_dom_sf"/>
</dbReference>
<keyword evidence="10" id="KW-1185">Reference proteome</keyword>
<dbReference type="OrthoDB" id="427795at2759"/>
<organism evidence="9 10">
    <name type="scientific">Ambrosiozyma monospora</name>
    <name type="common">Yeast</name>
    <name type="synonym">Endomycopsis monosporus</name>
    <dbReference type="NCBI Taxonomy" id="43982"/>
    <lineage>
        <taxon>Eukaryota</taxon>
        <taxon>Fungi</taxon>
        <taxon>Dikarya</taxon>
        <taxon>Ascomycota</taxon>
        <taxon>Saccharomycotina</taxon>
        <taxon>Pichiomycetes</taxon>
        <taxon>Pichiales</taxon>
        <taxon>Pichiaceae</taxon>
        <taxon>Ambrosiozyma</taxon>
    </lineage>
</organism>
<dbReference type="PROSITE" id="PS50294">
    <property type="entry name" value="WD_REPEATS_REGION"/>
    <property type="match status" value="2"/>
</dbReference>
<keyword evidence="5" id="KW-0539">Nucleus</keyword>
<dbReference type="EMBL" id="BSXU01001786">
    <property type="protein sequence ID" value="GMG31073.1"/>
    <property type="molecule type" value="Genomic_DNA"/>
</dbReference>
<gene>
    <name evidence="9" type="ORF">Amon01_000393700</name>
</gene>
<name>A0A9W7DFC6_AMBMO</name>
<evidence type="ECO:0000256" key="5">
    <source>
        <dbReference type="ARBA" id="ARBA00023242"/>
    </source>
</evidence>
<dbReference type="Pfam" id="PF12265">
    <property type="entry name" value="CAF1C_H4-bd"/>
    <property type="match status" value="1"/>
</dbReference>
<sequence>MAPSSSASRQSTQDPKSLDIKDKYQQNEKHINEEFKIWKKTSPMLYDLLYTYSTSWPSLTLQWTRDLKFTDDKKSVVANLLMGTHTTKNVANKLRLYSVTLPATLSPDVTSPVEVPNFEGHGNQFELSREWEHPGEINKARINHENGLIATQTNTGDVLIFDSKDDKSMTHKKTLKFHNKEGFGLEWNPIYKKNQLLSSNEDSKIALWDLDLEKDSKTLKPTRVFETHSSIVNDVSWNVKANDLFASVGDDKSLQVHDLRLPLANYKPVFQIDDAHQASINAVEFQPDLDYLLATASSDNLVHTWDLRNPTKPLRTLYGHASSVLNLKWNDNFLISGSVDRRVLVWDLAKITHGDFDHKEFEKKKSHYVDPCLAFMHGGHTGRISECDWHPILNHVVASCGEDGLLEVWKPRHILDVYEEDEDEEDAEMK</sequence>
<feature type="domain" description="Histone-binding protein RBBP4-like N-terminal" evidence="8">
    <location>
        <begin position="33"/>
        <end position="102"/>
    </location>
</feature>
<dbReference type="AlphaFoldDB" id="A0A9W7DFC6"/>
<keyword evidence="4" id="KW-0156">Chromatin regulator</keyword>
<reference evidence="9" key="1">
    <citation type="submission" date="2023-04" db="EMBL/GenBank/DDBJ databases">
        <title>Ambrosiozyma monospora NBRC 1965.</title>
        <authorList>
            <person name="Ichikawa N."/>
            <person name="Sato H."/>
            <person name="Tonouchi N."/>
        </authorList>
    </citation>
    <scope>NUCLEOTIDE SEQUENCE</scope>
    <source>
        <strain evidence="9">NBRC 1965</strain>
    </source>
</reference>
<dbReference type="Pfam" id="PF00400">
    <property type="entry name" value="WD40"/>
    <property type="match status" value="4"/>
</dbReference>
<dbReference type="Proteomes" id="UP001165063">
    <property type="component" value="Unassembled WGS sequence"/>
</dbReference>
<keyword evidence="2 6" id="KW-0853">WD repeat</keyword>
<feature type="repeat" description="WD" evidence="6">
    <location>
        <begin position="377"/>
        <end position="410"/>
    </location>
</feature>